<evidence type="ECO:0000256" key="1">
    <source>
        <dbReference type="ARBA" id="ARBA00006817"/>
    </source>
</evidence>
<dbReference type="CDD" id="cd08899">
    <property type="entry name" value="SRPBCC_CalC_Aha1-like_6"/>
    <property type="match status" value="1"/>
</dbReference>
<gene>
    <name evidence="3" type="ORF">C7K25_03815</name>
</gene>
<organism evidence="3 4">
    <name type="scientific">Gulosibacter molinativorax</name>
    <dbReference type="NCBI Taxonomy" id="256821"/>
    <lineage>
        <taxon>Bacteria</taxon>
        <taxon>Bacillati</taxon>
        <taxon>Actinomycetota</taxon>
        <taxon>Actinomycetes</taxon>
        <taxon>Micrococcales</taxon>
        <taxon>Microbacteriaceae</taxon>
        <taxon>Gulosibacter</taxon>
    </lineage>
</organism>
<dbReference type="Proteomes" id="UP001170379">
    <property type="component" value="Unassembled WGS sequence"/>
</dbReference>
<comment type="caution">
    <text evidence="3">The sequence shown here is derived from an EMBL/GenBank/DDBJ whole genome shotgun (WGS) entry which is preliminary data.</text>
</comment>
<feature type="domain" description="Activator of Hsp90 ATPase homologue 1/2-like C-terminal" evidence="2">
    <location>
        <begin position="28"/>
        <end position="142"/>
    </location>
</feature>
<evidence type="ECO:0000313" key="4">
    <source>
        <dbReference type="Proteomes" id="UP001170379"/>
    </source>
</evidence>
<dbReference type="InterPro" id="IPR023393">
    <property type="entry name" value="START-like_dom_sf"/>
</dbReference>
<dbReference type="Gene3D" id="3.30.530.20">
    <property type="match status" value="1"/>
</dbReference>
<evidence type="ECO:0000259" key="2">
    <source>
        <dbReference type="Pfam" id="PF08327"/>
    </source>
</evidence>
<dbReference type="InterPro" id="IPR013538">
    <property type="entry name" value="ASHA1/2-like_C"/>
</dbReference>
<dbReference type="RefSeq" id="WP_026936208.1">
    <property type="nucleotide sequence ID" value="NZ_CP028426.1"/>
</dbReference>
<accession>A0ABT7C5N7</accession>
<dbReference type="EMBL" id="PXVD01000005">
    <property type="protein sequence ID" value="MDJ1370505.1"/>
    <property type="molecule type" value="Genomic_DNA"/>
</dbReference>
<reference evidence="3" key="2">
    <citation type="journal article" date="2022" name="Sci. Rep.">
        <title>In silico prediction of the enzymes involved in the degradation of the herbicide molinate by Gulosibacter molinativorax ON4T.</title>
        <authorList>
            <person name="Lopes A.R."/>
            <person name="Bunin E."/>
            <person name="Viana A.T."/>
            <person name="Froufe H."/>
            <person name="Munoz-Merida A."/>
            <person name="Pinho D."/>
            <person name="Figueiredo J."/>
            <person name="Barroso C."/>
            <person name="Vaz-Moreira I."/>
            <person name="Bellanger X."/>
            <person name="Egas C."/>
            <person name="Nunes O.C."/>
        </authorList>
    </citation>
    <scope>NUCLEOTIDE SEQUENCE</scope>
    <source>
        <strain evidence="3">ON4</strain>
    </source>
</reference>
<keyword evidence="4" id="KW-1185">Reference proteome</keyword>
<comment type="similarity">
    <text evidence="1">Belongs to the AHA1 family.</text>
</comment>
<dbReference type="SUPFAM" id="SSF55961">
    <property type="entry name" value="Bet v1-like"/>
    <property type="match status" value="1"/>
</dbReference>
<sequence>MTARPTPHGKLVPVQEGSELQLQRTFALPAETVWAAVTESDRLEQWIGRWEGDTSTGQVSFFMTAESPDAEASPVTIHECARPHRLSIDTGAGEMLWHLRLEIADVEGGTVLTFVHLLGANDQVENVGPGWEYYLDRLVAVLTGGDVATISWDNYYPAMSAYYDSLA</sequence>
<reference evidence="3" key="1">
    <citation type="submission" date="2018-03" db="EMBL/GenBank/DDBJ databases">
        <authorList>
            <person name="Nunes O.C."/>
            <person name="Lopes A.R."/>
            <person name="Froufe H."/>
            <person name="Munoz-Merida A."/>
            <person name="Barroso C."/>
            <person name="Egas C."/>
        </authorList>
    </citation>
    <scope>NUCLEOTIDE SEQUENCE</scope>
    <source>
        <strain evidence="3">ON4</strain>
    </source>
</reference>
<proteinExistence type="inferred from homology"/>
<dbReference type="Pfam" id="PF08327">
    <property type="entry name" value="AHSA1"/>
    <property type="match status" value="1"/>
</dbReference>
<protein>
    <recommendedName>
        <fullName evidence="2">Activator of Hsp90 ATPase homologue 1/2-like C-terminal domain-containing protein</fullName>
    </recommendedName>
</protein>
<name>A0ABT7C5N7_9MICO</name>
<evidence type="ECO:0000313" key="3">
    <source>
        <dbReference type="EMBL" id="MDJ1370505.1"/>
    </source>
</evidence>